<sequence length="162" mass="18777">MCLWMQENHFSSVQREIEKLDKFVSFLDMLRADIGKMPIEFESRIDDAIKSLLRLAVGVTCRYLIVGPLVAVVGMGGLGKTTLAKLAYNDFRVNNLFDIKMWITVSDEFDVFMLTKTILEKVTSRTCSIEDQYDLQLKLKEVLEVQKFLLVLDDVWNENYDH</sequence>
<dbReference type="GO" id="GO:0043531">
    <property type="term" value="F:ADP binding"/>
    <property type="evidence" value="ECO:0007669"/>
    <property type="project" value="InterPro"/>
</dbReference>
<proteinExistence type="predicted"/>
<comment type="caution">
    <text evidence="3">The sequence shown here is derived from an EMBL/GenBank/DDBJ whole genome shotgun (WGS) entry which is preliminary data.</text>
</comment>
<dbReference type="Pfam" id="PF00931">
    <property type="entry name" value="NB-ARC"/>
    <property type="match status" value="1"/>
</dbReference>
<dbReference type="GO" id="GO:0006952">
    <property type="term" value="P:defense response"/>
    <property type="evidence" value="ECO:0007669"/>
    <property type="project" value="UniProtKB-KW"/>
</dbReference>
<accession>A0A978VKU2</accession>
<dbReference type="EMBL" id="JAEACU010000004">
    <property type="protein sequence ID" value="KAH7533711.1"/>
    <property type="molecule type" value="Genomic_DNA"/>
</dbReference>
<dbReference type="InterPro" id="IPR027417">
    <property type="entry name" value="P-loop_NTPase"/>
</dbReference>
<dbReference type="InterPro" id="IPR002182">
    <property type="entry name" value="NB-ARC"/>
</dbReference>
<reference evidence="3" key="1">
    <citation type="journal article" date="2021" name="Front. Plant Sci.">
        <title>Chromosome-Scale Genome Assembly for Chinese Sour Jujube and Insights Into Its Genome Evolution and Domestication Signature.</title>
        <authorList>
            <person name="Shen L.-Y."/>
            <person name="Luo H."/>
            <person name="Wang X.-L."/>
            <person name="Wang X.-M."/>
            <person name="Qiu X.-J."/>
            <person name="Liu H."/>
            <person name="Zhou S.-S."/>
            <person name="Jia K.-H."/>
            <person name="Nie S."/>
            <person name="Bao Y.-T."/>
            <person name="Zhang R.-G."/>
            <person name="Yun Q.-Z."/>
            <person name="Chai Y.-H."/>
            <person name="Lu J.-Y."/>
            <person name="Li Y."/>
            <person name="Zhao S.-W."/>
            <person name="Mao J.-F."/>
            <person name="Jia S.-G."/>
            <person name="Mao Y.-M."/>
        </authorList>
    </citation>
    <scope>NUCLEOTIDE SEQUENCE</scope>
    <source>
        <strain evidence="3">AT0</strain>
        <tissue evidence="3">Leaf</tissue>
    </source>
</reference>
<evidence type="ECO:0000259" key="2">
    <source>
        <dbReference type="Pfam" id="PF00931"/>
    </source>
</evidence>
<dbReference type="Proteomes" id="UP000813462">
    <property type="component" value="Unassembled WGS sequence"/>
</dbReference>
<dbReference type="PANTHER" id="PTHR36766">
    <property type="entry name" value="PLANT BROAD-SPECTRUM MILDEW RESISTANCE PROTEIN RPW8"/>
    <property type="match status" value="1"/>
</dbReference>
<dbReference type="AlphaFoldDB" id="A0A978VKU2"/>
<evidence type="ECO:0000313" key="3">
    <source>
        <dbReference type="EMBL" id="KAH7533711.1"/>
    </source>
</evidence>
<dbReference type="PRINTS" id="PR00364">
    <property type="entry name" value="DISEASERSIST"/>
</dbReference>
<protein>
    <recommendedName>
        <fullName evidence="2">NB-ARC domain-containing protein</fullName>
    </recommendedName>
</protein>
<organism evidence="3 4">
    <name type="scientific">Ziziphus jujuba var. spinosa</name>
    <dbReference type="NCBI Taxonomy" id="714518"/>
    <lineage>
        <taxon>Eukaryota</taxon>
        <taxon>Viridiplantae</taxon>
        <taxon>Streptophyta</taxon>
        <taxon>Embryophyta</taxon>
        <taxon>Tracheophyta</taxon>
        <taxon>Spermatophyta</taxon>
        <taxon>Magnoliopsida</taxon>
        <taxon>eudicotyledons</taxon>
        <taxon>Gunneridae</taxon>
        <taxon>Pentapetalae</taxon>
        <taxon>rosids</taxon>
        <taxon>fabids</taxon>
        <taxon>Rosales</taxon>
        <taxon>Rhamnaceae</taxon>
        <taxon>Paliureae</taxon>
        <taxon>Ziziphus</taxon>
    </lineage>
</organism>
<evidence type="ECO:0000313" key="4">
    <source>
        <dbReference type="Proteomes" id="UP000813462"/>
    </source>
</evidence>
<dbReference type="SUPFAM" id="SSF52540">
    <property type="entry name" value="P-loop containing nucleoside triphosphate hydrolases"/>
    <property type="match status" value="1"/>
</dbReference>
<gene>
    <name evidence="3" type="ORF">FEM48_Zijuj04G0160400</name>
</gene>
<name>A0A978VKU2_ZIZJJ</name>
<keyword evidence="1" id="KW-0611">Plant defense</keyword>
<evidence type="ECO:0000256" key="1">
    <source>
        <dbReference type="ARBA" id="ARBA00022821"/>
    </source>
</evidence>
<dbReference type="PANTHER" id="PTHR36766:SF40">
    <property type="entry name" value="DISEASE RESISTANCE PROTEIN RGA3"/>
    <property type="match status" value="1"/>
</dbReference>
<dbReference type="Gene3D" id="3.40.50.300">
    <property type="entry name" value="P-loop containing nucleotide triphosphate hydrolases"/>
    <property type="match status" value="1"/>
</dbReference>
<feature type="domain" description="NB-ARC" evidence="2">
    <location>
        <begin position="69"/>
        <end position="159"/>
    </location>
</feature>